<protein>
    <recommendedName>
        <fullName evidence="5">Tripartite-type tricarboxylate transporter, receptor component TctC</fullName>
    </recommendedName>
</protein>
<name>A0A7V8FL33_9BURK</name>
<evidence type="ECO:0000256" key="2">
    <source>
        <dbReference type="SAM" id="SignalP"/>
    </source>
</evidence>
<dbReference type="PANTHER" id="PTHR42928">
    <property type="entry name" value="TRICARBOXYLATE-BINDING PROTEIN"/>
    <property type="match status" value="1"/>
</dbReference>
<dbReference type="InterPro" id="IPR042100">
    <property type="entry name" value="Bug_dom1"/>
</dbReference>
<accession>A0A7V8FL33</accession>
<dbReference type="InterPro" id="IPR005064">
    <property type="entry name" value="BUG"/>
</dbReference>
<dbReference type="Gene3D" id="3.40.190.10">
    <property type="entry name" value="Periplasmic binding protein-like II"/>
    <property type="match status" value="1"/>
</dbReference>
<reference evidence="4" key="1">
    <citation type="journal article" date="2020" name="MBio">
        <title>Horizontal gene transfer to a defensive symbiont with a reduced genome amongst a multipartite beetle microbiome.</title>
        <authorList>
            <person name="Waterworth S.C."/>
            <person name="Florez L.V."/>
            <person name="Rees E.R."/>
            <person name="Hertweck C."/>
            <person name="Kaltenpoth M."/>
            <person name="Kwan J.C."/>
        </authorList>
    </citation>
    <scope>NUCLEOTIDE SEQUENCE [LARGE SCALE GENOMIC DNA]</scope>
</reference>
<proteinExistence type="inferred from homology"/>
<dbReference type="EMBL" id="WNDQ01000076">
    <property type="protein sequence ID" value="KAF1018728.1"/>
    <property type="molecule type" value="Genomic_DNA"/>
</dbReference>
<feature type="signal peptide" evidence="2">
    <location>
        <begin position="1"/>
        <end position="25"/>
    </location>
</feature>
<feature type="chain" id="PRO_5030507544" description="Tripartite-type tricarboxylate transporter, receptor component TctC" evidence="2">
    <location>
        <begin position="26"/>
        <end position="325"/>
    </location>
</feature>
<evidence type="ECO:0000313" key="3">
    <source>
        <dbReference type="EMBL" id="KAF1018728.1"/>
    </source>
</evidence>
<dbReference type="Proteomes" id="UP000461670">
    <property type="component" value="Unassembled WGS sequence"/>
</dbReference>
<evidence type="ECO:0000256" key="1">
    <source>
        <dbReference type="ARBA" id="ARBA00006987"/>
    </source>
</evidence>
<dbReference type="CDD" id="cd07012">
    <property type="entry name" value="PBP2_Bug_TTT"/>
    <property type="match status" value="1"/>
</dbReference>
<keyword evidence="2" id="KW-0732">Signal</keyword>
<dbReference type="PANTHER" id="PTHR42928:SF5">
    <property type="entry name" value="BLR1237 PROTEIN"/>
    <property type="match status" value="1"/>
</dbReference>
<evidence type="ECO:0000313" key="4">
    <source>
        <dbReference type="Proteomes" id="UP000461670"/>
    </source>
</evidence>
<dbReference type="PIRSF" id="PIRSF017082">
    <property type="entry name" value="YflP"/>
    <property type="match status" value="1"/>
</dbReference>
<sequence>MLNRRECLFALASLPLAGFAGPSRAQNWPDKPIRFILSQPAGSGPDAMARLVGHDLTALLGQAVIVENRPGGQNAIGAQAAARSAADGSTFYVATAAALVTNPFLFKSLSYDPRSDFTPVGMVGVVPFAISVNANAPFRSFTELVTYAKANPGKLDIANEGPRTFGGLLTRFLAAQLGLDIHPVSYSSVSAAVNDTVAGQIGVLVSDVPSVLPMVKAGRLRTLAVTTTDRVPGLDNVPTVADTLPGFDFYGWVGIVAPAGTSAPVVQAMNRALDRVLANLDLAERIRTIGPITHGAGTPAQMQAMLDKEHARWAKLTKDFDIQPE</sequence>
<comment type="caution">
    <text evidence="3">The sequence shown here is derived from an EMBL/GenBank/DDBJ whole genome shotgun (WGS) entry which is preliminary data.</text>
</comment>
<dbReference type="Pfam" id="PF03401">
    <property type="entry name" value="TctC"/>
    <property type="match status" value="1"/>
</dbReference>
<evidence type="ECO:0008006" key="5">
    <source>
        <dbReference type="Google" id="ProtNLM"/>
    </source>
</evidence>
<comment type="similarity">
    <text evidence="1">Belongs to the UPF0065 (bug) family.</text>
</comment>
<dbReference type="AlphaFoldDB" id="A0A7V8FL33"/>
<organism evidence="3 4">
    <name type="scientific">Paracidovorax wautersii</name>
    <dbReference type="NCBI Taxonomy" id="1177982"/>
    <lineage>
        <taxon>Bacteria</taxon>
        <taxon>Pseudomonadati</taxon>
        <taxon>Pseudomonadota</taxon>
        <taxon>Betaproteobacteria</taxon>
        <taxon>Burkholderiales</taxon>
        <taxon>Comamonadaceae</taxon>
        <taxon>Paracidovorax</taxon>
    </lineage>
</organism>
<dbReference type="Gene3D" id="3.40.190.150">
    <property type="entry name" value="Bordetella uptake gene, domain 1"/>
    <property type="match status" value="1"/>
</dbReference>
<gene>
    <name evidence="3" type="ORF">GAK30_03530</name>
</gene>
<dbReference type="SUPFAM" id="SSF53850">
    <property type="entry name" value="Periplasmic binding protein-like II"/>
    <property type="match status" value="1"/>
</dbReference>